<name>A0A9X2DMM3_9BACI</name>
<proteinExistence type="predicted"/>
<accession>A0A9X2DMM3</accession>
<organism evidence="1 2">
    <name type="scientific">Halalkalibacter oceani</name>
    <dbReference type="NCBI Taxonomy" id="1653776"/>
    <lineage>
        <taxon>Bacteria</taxon>
        <taxon>Bacillati</taxon>
        <taxon>Bacillota</taxon>
        <taxon>Bacilli</taxon>
        <taxon>Bacillales</taxon>
        <taxon>Bacillaceae</taxon>
        <taxon>Halalkalibacter</taxon>
    </lineage>
</organism>
<gene>
    <name evidence="1" type="ORF">M3202_02580</name>
</gene>
<reference evidence="1" key="1">
    <citation type="submission" date="2022-05" db="EMBL/GenBank/DDBJ databases">
        <title>Comparative Genomics of Spacecraft Associated Microbes.</title>
        <authorList>
            <person name="Tran M.T."/>
            <person name="Wright A."/>
            <person name="Seuylemezian A."/>
            <person name="Eisen J."/>
            <person name="Coil D."/>
        </authorList>
    </citation>
    <scope>NUCLEOTIDE SEQUENCE</scope>
    <source>
        <strain evidence="1">214.1.1</strain>
    </source>
</reference>
<keyword evidence="2" id="KW-1185">Reference proteome</keyword>
<dbReference type="Proteomes" id="UP001139179">
    <property type="component" value="Unassembled WGS sequence"/>
</dbReference>
<evidence type="ECO:0000313" key="1">
    <source>
        <dbReference type="EMBL" id="MCM3712952.1"/>
    </source>
</evidence>
<dbReference type="InterPro" id="IPR021321">
    <property type="entry name" value="DUF2922"/>
</dbReference>
<comment type="caution">
    <text evidence="1">The sequence shown here is derived from an EMBL/GenBank/DDBJ whole genome shotgun (WGS) entry which is preliminary data.</text>
</comment>
<protein>
    <submittedName>
        <fullName evidence="1">DUF2922 domain-containing protein</fullName>
    </submittedName>
</protein>
<sequence length="73" mass="7939">MSKQLELLFENETGRQVTISLDNPLEPVDSDAIIEAMTAIVEGNVLFSSGGDVVAIRGARLVERNVEDIELPL</sequence>
<dbReference type="Pfam" id="PF11148">
    <property type="entry name" value="DUF2922"/>
    <property type="match status" value="1"/>
</dbReference>
<dbReference type="EMBL" id="JAMBOL010000001">
    <property type="protein sequence ID" value="MCM3712952.1"/>
    <property type="molecule type" value="Genomic_DNA"/>
</dbReference>
<evidence type="ECO:0000313" key="2">
    <source>
        <dbReference type="Proteomes" id="UP001139179"/>
    </source>
</evidence>
<dbReference type="RefSeq" id="WP_251194311.1">
    <property type="nucleotide sequence ID" value="NZ_JAMBOL010000001.1"/>
</dbReference>
<dbReference type="AlphaFoldDB" id="A0A9X2DMM3"/>